<evidence type="ECO:0000256" key="1">
    <source>
        <dbReference type="SAM" id="Phobius"/>
    </source>
</evidence>
<dbReference type="Gramene" id="OIS95987">
    <property type="protein sequence ID" value="OIS95987"/>
    <property type="gene ID" value="A4A49_23857"/>
</dbReference>
<protein>
    <recommendedName>
        <fullName evidence="4">Carboxypeptidase A inhibitor-like domain-containing protein</fullName>
    </recommendedName>
</protein>
<accession>A0A1J6HUG0</accession>
<keyword evidence="1" id="KW-0472">Membrane</keyword>
<feature type="transmembrane region" description="Helical" evidence="1">
    <location>
        <begin position="12"/>
        <end position="33"/>
    </location>
</feature>
<keyword evidence="3" id="KW-1185">Reference proteome</keyword>
<dbReference type="EMBL" id="MJEQ01037194">
    <property type="protein sequence ID" value="OIS95987.1"/>
    <property type="molecule type" value="Genomic_DNA"/>
</dbReference>
<keyword evidence="1" id="KW-0812">Transmembrane</keyword>
<evidence type="ECO:0008006" key="4">
    <source>
        <dbReference type="Google" id="ProtNLM"/>
    </source>
</evidence>
<proteinExistence type="predicted"/>
<dbReference type="Proteomes" id="UP000187609">
    <property type="component" value="Unassembled WGS sequence"/>
</dbReference>
<name>A0A1J6HUG0_NICAT</name>
<gene>
    <name evidence="2" type="ORF">A4A49_23857</name>
</gene>
<reference evidence="2" key="1">
    <citation type="submission" date="2016-11" db="EMBL/GenBank/DDBJ databases">
        <title>The genome of Nicotiana attenuata.</title>
        <authorList>
            <person name="Xu S."/>
            <person name="Brockmoeller T."/>
            <person name="Gaquerel E."/>
            <person name="Navarro A."/>
            <person name="Kuhl H."/>
            <person name="Gase K."/>
            <person name="Ling Z."/>
            <person name="Zhou W."/>
            <person name="Kreitzer C."/>
            <person name="Stanke M."/>
            <person name="Tang H."/>
            <person name="Lyons E."/>
            <person name="Pandey P."/>
            <person name="Pandey S.P."/>
            <person name="Timmermann B."/>
            <person name="Baldwin I.T."/>
        </authorList>
    </citation>
    <scope>NUCLEOTIDE SEQUENCE [LARGE SCALE GENOMIC DNA]</scope>
    <source>
        <strain evidence="2">UT</strain>
    </source>
</reference>
<sequence length="95" mass="10875">MQTLETLFPNMVLFKLGFTLTVLLMATTMNVLWFSKTNVLAWNVEHDLSRVERRLLPQLNDILTCGKDCQTNNDCSDCWICCKCDVLLRCDVVTG</sequence>
<evidence type="ECO:0000313" key="2">
    <source>
        <dbReference type="EMBL" id="OIS95987.1"/>
    </source>
</evidence>
<dbReference type="SMR" id="A0A1J6HUG0"/>
<keyword evidence="1" id="KW-1133">Transmembrane helix</keyword>
<comment type="caution">
    <text evidence="2">The sequence shown here is derived from an EMBL/GenBank/DDBJ whole genome shotgun (WGS) entry which is preliminary data.</text>
</comment>
<dbReference type="AlphaFoldDB" id="A0A1J6HUG0"/>
<evidence type="ECO:0000313" key="3">
    <source>
        <dbReference type="Proteomes" id="UP000187609"/>
    </source>
</evidence>
<organism evidence="2 3">
    <name type="scientific">Nicotiana attenuata</name>
    <name type="common">Coyote tobacco</name>
    <dbReference type="NCBI Taxonomy" id="49451"/>
    <lineage>
        <taxon>Eukaryota</taxon>
        <taxon>Viridiplantae</taxon>
        <taxon>Streptophyta</taxon>
        <taxon>Embryophyta</taxon>
        <taxon>Tracheophyta</taxon>
        <taxon>Spermatophyta</taxon>
        <taxon>Magnoliopsida</taxon>
        <taxon>eudicotyledons</taxon>
        <taxon>Gunneridae</taxon>
        <taxon>Pentapetalae</taxon>
        <taxon>asterids</taxon>
        <taxon>lamiids</taxon>
        <taxon>Solanales</taxon>
        <taxon>Solanaceae</taxon>
        <taxon>Nicotianoideae</taxon>
        <taxon>Nicotianeae</taxon>
        <taxon>Nicotiana</taxon>
    </lineage>
</organism>